<evidence type="ECO:0000259" key="8">
    <source>
        <dbReference type="PROSITE" id="PS50249"/>
    </source>
</evidence>
<sequence>MQAQARRGFAEGARALPHPPDLLASGQPRSRSSKSRIGRGAEQPEGASLPFPDGTGPHGHRRRMREKLLTRGPGALADYEILEMLLFFAFPQSDTKPLAKRLINRHGSFAAVLAAPSEELLAQADLGAQSVAALKLVQDTALRLAQAEVVERPVLNSWDRLMGYLDTALVRETGEQHRMLFLDSRNRLIADETQAPDSTTPVSPRAVIRRALELHATALILVHHQPNAAPAPSRAEIERTRQIKAAGAVLSVVVHDHLILGSRRRLSFRREGLL</sequence>
<feature type="region of interest" description="Disordered" evidence="7">
    <location>
        <begin position="1"/>
        <end position="64"/>
    </location>
</feature>
<dbReference type="Pfam" id="PF04002">
    <property type="entry name" value="RadC"/>
    <property type="match status" value="1"/>
</dbReference>
<dbReference type="InterPro" id="IPR037518">
    <property type="entry name" value="MPN"/>
</dbReference>
<evidence type="ECO:0000256" key="6">
    <source>
        <dbReference type="RuleBase" id="RU003797"/>
    </source>
</evidence>
<proteinExistence type="inferred from homology"/>
<dbReference type="NCBIfam" id="TIGR00608">
    <property type="entry name" value="radc"/>
    <property type="match status" value="1"/>
</dbReference>
<evidence type="ECO:0000256" key="7">
    <source>
        <dbReference type="SAM" id="MobiDB-lite"/>
    </source>
</evidence>
<evidence type="ECO:0000256" key="3">
    <source>
        <dbReference type="ARBA" id="ARBA00022801"/>
    </source>
</evidence>
<name>A0ABS3KIG9_9PROT</name>
<accession>A0ABS3KIG9</accession>
<dbReference type="Gene3D" id="3.40.140.10">
    <property type="entry name" value="Cytidine Deaminase, domain 2"/>
    <property type="match status" value="1"/>
</dbReference>
<gene>
    <name evidence="9" type="primary">radC</name>
    <name evidence="9" type="ORF">IAI60_21905</name>
</gene>
<dbReference type="EMBL" id="JACTNF010000055">
    <property type="protein sequence ID" value="MBO1077254.1"/>
    <property type="molecule type" value="Genomic_DNA"/>
</dbReference>
<feature type="domain" description="MPN" evidence="8">
    <location>
        <begin position="154"/>
        <end position="274"/>
    </location>
</feature>
<evidence type="ECO:0000256" key="4">
    <source>
        <dbReference type="ARBA" id="ARBA00022833"/>
    </source>
</evidence>
<evidence type="ECO:0000256" key="1">
    <source>
        <dbReference type="ARBA" id="ARBA00022670"/>
    </source>
</evidence>
<evidence type="ECO:0000256" key="5">
    <source>
        <dbReference type="ARBA" id="ARBA00023049"/>
    </source>
</evidence>
<keyword evidence="5" id="KW-0482">Metalloprotease</keyword>
<comment type="similarity">
    <text evidence="6">Belongs to the UPF0758 family.</text>
</comment>
<keyword evidence="2" id="KW-0479">Metal-binding</keyword>
<evidence type="ECO:0000256" key="2">
    <source>
        <dbReference type="ARBA" id="ARBA00022723"/>
    </source>
</evidence>
<dbReference type="InterPro" id="IPR025657">
    <property type="entry name" value="RadC_JAB"/>
</dbReference>
<dbReference type="InterPro" id="IPR001405">
    <property type="entry name" value="UPF0758"/>
</dbReference>
<protein>
    <submittedName>
        <fullName evidence="9">DNA repair protein RadC</fullName>
    </submittedName>
</protein>
<organism evidence="9 10">
    <name type="scientific">Roseomonas marmotae</name>
    <dbReference type="NCBI Taxonomy" id="2768161"/>
    <lineage>
        <taxon>Bacteria</taxon>
        <taxon>Pseudomonadati</taxon>
        <taxon>Pseudomonadota</taxon>
        <taxon>Alphaproteobacteria</taxon>
        <taxon>Acetobacterales</taxon>
        <taxon>Roseomonadaceae</taxon>
        <taxon>Roseomonas</taxon>
    </lineage>
</organism>
<reference evidence="9 10" key="1">
    <citation type="submission" date="2020-09" db="EMBL/GenBank/DDBJ databases">
        <title>Roseomonas.</title>
        <authorList>
            <person name="Zhu W."/>
        </authorList>
    </citation>
    <scope>NUCLEOTIDE SEQUENCE [LARGE SCALE GENOMIC DNA]</scope>
    <source>
        <strain evidence="9 10">1311</strain>
    </source>
</reference>
<keyword evidence="3" id="KW-0378">Hydrolase</keyword>
<keyword evidence="1" id="KW-0645">Protease</keyword>
<dbReference type="Proteomes" id="UP001518990">
    <property type="component" value="Unassembled WGS sequence"/>
</dbReference>
<keyword evidence="10" id="KW-1185">Reference proteome</keyword>
<dbReference type="PANTHER" id="PTHR30471">
    <property type="entry name" value="DNA REPAIR PROTEIN RADC"/>
    <property type="match status" value="1"/>
</dbReference>
<keyword evidence="4" id="KW-0862">Zinc</keyword>
<dbReference type="PROSITE" id="PS50249">
    <property type="entry name" value="MPN"/>
    <property type="match status" value="1"/>
</dbReference>
<dbReference type="PANTHER" id="PTHR30471:SF3">
    <property type="entry name" value="UPF0758 PROTEIN YEES-RELATED"/>
    <property type="match status" value="1"/>
</dbReference>
<comment type="caution">
    <text evidence="9">The sequence shown here is derived from an EMBL/GenBank/DDBJ whole genome shotgun (WGS) entry which is preliminary data.</text>
</comment>
<evidence type="ECO:0000313" key="10">
    <source>
        <dbReference type="Proteomes" id="UP001518990"/>
    </source>
</evidence>
<evidence type="ECO:0000313" key="9">
    <source>
        <dbReference type="EMBL" id="MBO1077254.1"/>
    </source>
</evidence>